<gene>
    <name evidence="2" type="ORF">NX801_20785</name>
</gene>
<evidence type="ECO:0000259" key="1">
    <source>
        <dbReference type="Pfam" id="PF13460"/>
    </source>
</evidence>
<dbReference type="SUPFAM" id="SSF51735">
    <property type="entry name" value="NAD(P)-binding Rossmann-fold domains"/>
    <property type="match status" value="1"/>
</dbReference>
<evidence type="ECO:0000313" key="3">
    <source>
        <dbReference type="Proteomes" id="UP001431313"/>
    </source>
</evidence>
<dbReference type="PANTHER" id="PTHR48079">
    <property type="entry name" value="PROTEIN YEEZ"/>
    <property type="match status" value="1"/>
</dbReference>
<keyword evidence="3" id="KW-1185">Reference proteome</keyword>
<sequence>MALRVLVVGGTGFVGHHVVRELLAGGHEVTVVSRRPATTAHPPGVLTRTADVAASDDLGELLADQDGLVFAAGADDRSVPPVPAYRYFERGNVEPVRRLTRAAARAGCTRAVVLGSYFTALHRAWPVLDLPGRHPYIRSRVEQARVAHEAAGDKVATTVLELPFVLGSAPGRTPLLAPVARWLRSPWPLYAPPGGTAVVTARTVARAAVRALEQRAAGPVPVVDENLHWSAFLGRFAQVAGCPRRVHRLPPAVLRAGAGAVQVLHTVRRREAGVRPVAMATLLTRELFLDPAPCRALTGEPAASVREALTDTLRGCGVPA</sequence>
<dbReference type="RefSeq" id="WP_258789309.1">
    <property type="nucleotide sequence ID" value="NZ_JANUGQ010000018.1"/>
</dbReference>
<dbReference type="InterPro" id="IPR036291">
    <property type="entry name" value="NAD(P)-bd_dom_sf"/>
</dbReference>
<organism evidence="2 3">
    <name type="scientific">Streptomyces pyxinae</name>
    <dbReference type="NCBI Taxonomy" id="2970734"/>
    <lineage>
        <taxon>Bacteria</taxon>
        <taxon>Bacillati</taxon>
        <taxon>Actinomycetota</taxon>
        <taxon>Actinomycetes</taxon>
        <taxon>Kitasatosporales</taxon>
        <taxon>Streptomycetaceae</taxon>
        <taxon>Streptomyces</taxon>
    </lineage>
</organism>
<dbReference type="Proteomes" id="UP001431313">
    <property type="component" value="Unassembled WGS sequence"/>
</dbReference>
<name>A0ABT2CKU8_9ACTN</name>
<feature type="domain" description="NAD(P)-binding" evidence="1">
    <location>
        <begin position="9"/>
        <end position="121"/>
    </location>
</feature>
<dbReference type="Pfam" id="PF13460">
    <property type="entry name" value="NAD_binding_10"/>
    <property type="match status" value="1"/>
</dbReference>
<comment type="caution">
    <text evidence="2">The sequence shown here is derived from an EMBL/GenBank/DDBJ whole genome shotgun (WGS) entry which is preliminary data.</text>
</comment>
<protein>
    <submittedName>
        <fullName evidence="2">NAD(P)H-binding protein</fullName>
    </submittedName>
</protein>
<dbReference type="InterPro" id="IPR016040">
    <property type="entry name" value="NAD(P)-bd_dom"/>
</dbReference>
<dbReference type="PANTHER" id="PTHR48079:SF6">
    <property type="entry name" value="NAD(P)-BINDING DOMAIN-CONTAINING PROTEIN-RELATED"/>
    <property type="match status" value="1"/>
</dbReference>
<proteinExistence type="predicted"/>
<evidence type="ECO:0000313" key="2">
    <source>
        <dbReference type="EMBL" id="MCS0638048.1"/>
    </source>
</evidence>
<accession>A0ABT2CKU8</accession>
<dbReference type="Gene3D" id="3.40.50.720">
    <property type="entry name" value="NAD(P)-binding Rossmann-like Domain"/>
    <property type="match status" value="1"/>
</dbReference>
<reference evidence="2" key="1">
    <citation type="submission" date="2022-08" db="EMBL/GenBank/DDBJ databases">
        <authorList>
            <person name="Somphong A."/>
            <person name="Phongsopitanun W."/>
        </authorList>
    </citation>
    <scope>NUCLEOTIDE SEQUENCE</scope>
    <source>
        <strain evidence="2">LP05-1</strain>
    </source>
</reference>
<dbReference type="InterPro" id="IPR051783">
    <property type="entry name" value="NAD(P)-dependent_oxidoreduct"/>
</dbReference>
<dbReference type="EMBL" id="JANUGQ010000018">
    <property type="protein sequence ID" value="MCS0638048.1"/>
    <property type="molecule type" value="Genomic_DNA"/>
</dbReference>